<name>A0A453HVP3_AEGTS</name>
<evidence type="ECO:0000256" key="1">
    <source>
        <dbReference type="SAM" id="MobiDB-lite"/>
    </source>
</evidence>
<reference evidence="2" key="5">
    <citation type="journal article" date="2021" name="G3 (Bethesda)">
        <title>Aegilops tauschii genome assembly Aet v5.0 features greater sequence contiguity and improved annotation.</title>
        <authorList>
            <person name="Wang L."/>
            <person name="Zhu T."/>
            <person name="Rodriguez J.C."/>
            <person name="Deal K.R."/>
            <person name="Dubcovsky J."/>
            <person name="McGuire P.E."/>
            <person name="Lux T."/>
            <person name="Spannagl M."/>
            <person name="Mayer K.F.X."/>
            <person name="Baldrich P."/>
            <person name="Meyers B.C."/>
            <person name="Huo N."/>
            <person name="Gu Y.Q."/>
            <person name="Zhou H."/>
            <person name="Devos K.M."/>
            <person name="Bennetzen J.L."/>
            <person name="Unver T."/>
            <person name="Budak H."/>
            <person name="Gulick P.J."/>
            <person name="Galiba G."/>
            <person name="Kalapos B."/>
            <person name="Nelson D.R."/>
            <person name="Li P."/>
            <person name="You F.M."/>
            <person name="Luo M.C."/>
            <person name="Dvorak J."/>
        </authorList>
    </citation>
    <scope>NUCLEOTIDE SEQUENCE [LARGE SCALE GENOMIC DNA]</scope>
    <source>
        <strain evidence="2">cv. AL8/78</strain>
    </source>
</reference>
<reference evidence="2" key="3">
    <citation type="journal article" date="2017" name="Nature">
        <title>Genome sequence of the progenitor of the wheat D genome Aegilops tauschii.</title>
        <authorList>
            <person name="Luo M.C."/>
            <person name="Gu Y.Q."/>
            <person name="Puiu D."/>
            <person name="Wang H."/>
            <person name="Twardziok S.O."/>
            <person name="Deal K.R."/>
            <person name="Huo N."/>
            <person name="Zhu T."/>
            <person name="Wang L."/>
            <person name="Wang Y."/>
            <person name="McGuire P.E."/>
            <person name="Liu S."/>
            <person name="Long H."/>
            <person name="Ramasamy R.K."/>
            <person name="Rodriguez J.C."/>
            <person name="Van S.L."/>
            <person name="Yuan L."/>
            <person name="Wang Z."/>
            <person name="Xia Z."/>
            <person name="Xiao L."/>
            <person name="Anderson O.D."/>
            <person name="Ouyang S."/>
            <person name="Liang Y."/>
            <person name="Zimin A.V."/>
            <person name="Pertea G."/>
            <person name="Qi P."/>
            <person name="Bennetzen J.L."/>
            <person name="Dai X."/>
            <person name="Dawson M.W."/>
            <person name="Muller H.G."/>
            <person name="Kugler K."/>
            <person name="Rivarola-Duarte L."/>
            <person name="Spannagl M."/>
            <person name="Mayer K.F.X."/>
            <person name="Lu F.H."/>
            <person name="Bevan M.W."/>
            <person name="Leroy P."/>
            <person name="Li P."/>
            <person name="You F.M."/>
            <person name="Sun Q."/>
            <person name="Liu Z."/>
            <person name="Lyons E."/>
            <person name="Wicker T."/>
            <person name="Salzberg S.L."/>
            <person name="Devos K.M."/>
            <person name="Dvorak J."/>
        </authorList>
    </citation>
    <scope>NUCLEOTIDE SEQUENCE [LARGE SCALE GENOMIC DNA]</scope>
    <source>
        <strain evidence="2">cv. AL8/78</strain>
    </source>
</reference>
<evidence type="ECO:0000313" key="3">
    <source>
        <dbReference type="Proteomes" id="UP000015105"/>
    </source>
</evidence>
<organism evidence="2 3">
    <name type="scientific">Aegilops tauschii subsp. strangulata</name>
    <name type="common">Goatgrass</name>
    <dbReference type="NCBI Taxonomy" id="200361"/>
    <lineage>
        <taxon>Eukaryota</taxon>
        <taxon>Viridiplantae</taxon>
        <taxon>Streptophyta</taxon>
        <taxon>Embryophyta</taxon>
        <taxon>Tracheophyta</taxon>
        <taxon>Spermatophyta</taxon>
        <taxon>Magnoliopsida</taxon>
        <taxon>Liliopsida</taxon>
        <taxon>Poales</taxon>
        <taxon>Poaceae</taxon>
        <taxon>BOP clade</taxon>
        <taxon>Pooideae</taxon>
        <taxon>Triticodae</taxon>
        <taxon>Triticeae</taxon>
        <taxon>Triticinae</taxon>
        <taxon>Aegilops</taxon>
    </lineage>
</organism>
<reference evidence="2" key="4">
    <citation type="submission" date="2019-03" db="UniProtKB">
        <authorList>
            <consortium name="EnsemblPlants"/>
        </authorList>
    </citation>
    <scope>IDENTIFICATION</scope>
</reference>
<evidence type="ECO:0000313" key="2">
    <source>
        <dbReference type="EnsemblPlants" id="AET4Gv20323200.10"/>
    </source>
</evidence>
<reference evidence="3" key="2">
    <citation type="journal article" date="2017" name="Nat. Plants">
        <title>The Aegilops tauschii genome reveals multiple impacts of transposons.</title>
        <authorList>
            <person name="Zhao G."/>
            <person name="Zou C."/>
            <person name="Li K."/>
            <person name="Wang K."/>
            <person name="Li T."/>
            <person name="Gao L."/>
            <person name="Zhang X."/>
            <person name="Wang H."/>
            <person name="Yang Z."/>
            <person name="Liu X."/>
            <person name="Jiang W."/>
            <person name="Mao L."/>
            <person name="Kong X."/>
            <person name="Jiao Y."/>
            <person name="Jia J."/>
        </authorList>
    </citation>
    <scope>NUCLEOTIDE SEQUENCE [LARGE SCALE GENOMIC DNA]</scope>
    <source>
        <strain evidence="3">cv. AL8/78</strain>
    </source>
</reference>
<reference evidence="3" key="1">
    <citation type="journal article" date="2014" name="Science">
        <title>Ancient hybridizations among the ancestral genomes of bread wheat.</title>
        <authorList>
            <consortium name="International Wheat Genome Sequencing Consortium,"/>
            <person name="Marcussen T."/>
            <person name="Sandve S.R."/>
            <person name="Heier L."/>
            <person name="Spannagl M."/>
            <person name="Pfeifer M."/>
            <person name="Jakobsen K.S."/>
            <person name="Wulff B.B."/>
            <person name="Steuernagel B."/>
            <person name="Mayer K.F."/>
            <person name="Olsen O.A."/>
        </authorList>
    </citation>
    <scope>NUCLEOTIDE SEQUENCE [LARGE SCALE GENOMIC DNA]</scope>
    <source>
        <strain evidence="3">cv. AL8/78</strain>
    </source>
</reference>
<dbReference type="EnsemblPlants" id="AET4Gv20323200.10">
    <property type="protein sequence ID" value="AET4Gv20323200.10"/>
    <property type="gene ID" value="AET4Gv20323200"/>
</dbReference>
<dbReference type="AlphaFoldDB" id="A0A453HVP3"/>
<protein>
    <submittedName>
        <fullName evidence="2">Uncharacterized protein</fullName>
    </submittedName>
</protein>
<dbReference type="Proteomes" id="UP000015105">
    <property type="component" value="Chromosome 4D"/>
</dbReference>
<sequence>PSHKSLSPPSIPFAPRRRNPRLLILRTPPSQAKPRPSVFAASSDGPLLCLFLTPLKRRPDAIPSLAVIKP</sequence>
<accession>A0A453HVP3</accession>
<proteinExistence type="predicted"/>
<dbReference type="Gramene" id="AET4Gv20323200.10">
    <property type="protein sequence ID" value="AET4Gv20323200.10"/>
    <property type="gene ID" value="AET4Gv20323200"/>
</dbReference>
<keyword evidence="3" id="KW-1185">Reference proteome</keyword>
<feature type="region of interest" description="Disordered" evidence="1">
    <location>
        <begin position="1"/>
        <end position="20"/>
    </location>
</feature>